<keyword evidence="3" id="KW-1185">Reference proteome</keyword>
<proteinExistence type="predicted"/>
<feature type="compositionally biased region" description="Basic and acidic residues" evidence="1">
    <location>
        <begin position="33"/>
        <end position="59"/>
    </location>
</feature>
<comment type="caution">
    <text evidence="2">The sequence shown here is derived from an EMBL/GenBank/DDBJ whole genome shotgun (WGS) entry which is preliminary data.</text>
</comment>
<reference evidence="2 3" key="1">
    <citation type="journal article" date="2018" name="Front. Plant Sci.">
        <title>Red Clover (Trifolium pratense) and Zigzag Clover (T. medium) - A Picture of Genomic Similarities and Differences.</title>
        <authorList>
            <person name="Dluhosova J."/>
            <person name="Istvanek J."/>
            <person name="Nedelnik J."/>
            <person name="Repkova J."/>
        </authorList>
    </citation>
    <scope>NUCLEOTIDE SEQUENCE [LARGE SCALE GENOMIC DNA]</scope>
    <source>
        <strain evidence="3">cv. 10/8</strain>
        <tissue evidence="2">Leaf</tissue>
    </source>
</reference>
<dbReference type="EMBL" id="LXQA010788299">
    <property type="protein sequence ID" value="MCI71040.1"/>
    <property type="molecule type" value="Genomic_DNA"/>
</dbReference>
<feature type="compositionally biased region" description="Basic residues" evidence="1">
    <location>
        <begin position="1"/>
        <end position="13"/>
    </location>
</feature>
<dbReference type="Proteomes" id="UP000265520">
    <property type="component" value="Unassembled WGS sequence"/>
</dbReference>
<organism evidence="2 3">
    <name type="scientific">Trifolium medium</name>
    <dbReference type="NCBI Taxonomy" id="97028"/>
    <lineage>
        <taxon>Eukaryota</taxon>
        <taxon>Viridiplantae</taxon>
        <taxon>Streptophyta</taxon>
        <taxon>Embryophyta</taxon>
        <taxon>Tracheophyta</taxon>
        <taxon>Spermatophyta</taxon>
        <taxon>Magnoliopsida</taxon>
        <taxon>eudicotyledons</taxon>
        <taxon>Gunneridae</taxon>
        <taxon>Pentapetalae</taxon>
        <taxon>rosids</taxon>
        <taxon>fabids</taxon>
        <taxon>Fabales</taxon>
        <taxon>Fabaceae</taxon>
        <taxon>Papilionoideae</taxon>
        <taxon>50 kb inversion clade</taxon>
        <taxon>NPAAA clade</taxon>
        <taxon>Hologalegina</taxon>
        <taxon>IRL clade</taxon>
        <taxon>Trifolieae</taxon>
        <taxon>Trifolium</taxon>
    </lineage>
</organism>
<accession>A0A392UF27</accession>
<sequence>MTRTQWRRYHRQKKLADQSAPDGGNAKGVKVVEVARRPVKERISPPNVLHEKDKERNIEDEYMENEDDD</sequence>
<evidence type="ECO:0000256" key="1">
    <source>
        <dbReference type="SAM" id="MobiDB-lite"/>
    </source>
</evidence>
<dbReference type="AlphaFoldDB" id="A0A392UF27"/>
<feature type="region of interest" description="Disordered" evidence="1">
    <location>
        <begin position="1"/>
        <end position="69"/>
    </location>
</feature>
<evidence type="ECO:0000313" key="2">
    <source>
        <dbReference type="EMBL" id="MCI71040.1"/>
    </source>
</evidence>
<evidence type="ECO:0000313" key="3">
    <source>
        <dbReference type="Proteomes" id="UP000265520"/>
    </source>
</evidence>
<feature type="compositionally biased region" description="Acidic residues" evidence="1">
    <location>
        <begin position="60"/>
        <end position="69"/>
    </location>
</feature>
<feature type="non-terminal residue" evidence="2">
    <location>
        <position position="69"/>
    </location>
</feature>
<protein>
    <submittedName>
        <fullName evidence="2">Uncharacterized protein</fullName>
    </submittedName>
</protein>
<name>A0A392UF27_9FABA</name>